<proteinExistence type="predicted"/>
<dbReference type="Proteomes" id="UP000887580">
    <property type="component" value="Unplaced"/>
</dbReference>
<accession>A0AC35FWP0</accession>
<sequence length="819" mass="94125">MSVPIKRAVLIGKDLENDCEVSLILQSIFKLEVCKINLLDDTKKGESTDEFEAVINNEEVVFVLSNFEGPDFRTLHERSHHYRLISTHAIRTLCLEPNPTFPSLKDKRPIYCFFLTNQTFALAIHKYETKRVVDLVHYMNGCVRKKYSHPLILIGNDSMREDIRTAISLGSKVLTTQFIEKCWEQRDNINFMGNLDEYMEKYALKCFGGLTIYFHGFDDNEMDEFREKTAENGGIVTNSVGEATHIVIATDSNVNRADFDATASPYVKFVTLQWFWKSIHMDFCNHEDLFQVFPEKEQIEPSRPNRTRRSQASPGMETITKKVRKSKGSRGNLETSNASSFGLSEESLDFAIPMEAPKKLDRRYHVCMEMLTTEQNYVDDLELLISLFKDPLDRLNMPQSSSPTGQPNSPSPFSNKMILNKQQINKIFGKIQPILNIHRVILNSLETFMKEWTVRYDHIQIGYVWAIHGPELLKVYPPYVNDYDGARDTLDDCLANIPKFLTFVKTAESDPKCRKRTVKDLLIKPVQRLPSVTLLLEEIKKRTDKNHPDYISLTQAIGGIEHVLQKTNTSRKENDTYVNIFSICNQIEGYPPALISANRRFHKTVEVGILSGDGFFGNYGGRSMTIFLFNDFVAFTKTRSSGNNPNLTQSFYQSTRGTLSRNVSFLQTRYKEKKRYKLVSMHRISDFRVVRYEFESEMVIIKVRNEESEYLFIGQPAGETTFNDLLEFFKQLCNLASEFCYKELKMEELTEDIIRQLKNSANEDYAVIDKAISVAKHGASIKRRSTLRRAVSNVSLGISNGLQRFASRAHLSFINESSL</sequence>
<dbReference type="WBParaSite" id="PS1159_v2.g2174.t1">
    <property type="protein sequence ID" value="PS1159_v2.g2174.t1"/>
    <property type="gene ID" value="PS1159_v2.g2174"/>
</dbReference>
<evidence type="ECO:0000313" key="1">
    <source>
        <dbReference type="Proteomes" id="UP000887580"/>
    </source>
</evidence>
<organism evidence="1 2">
    <name type="scientific">Panagrolaimus sp. PS1159</name>
    <dbReference type="NCBI Taxonomy" id="55785"/>
    <lineage>
        <taxon>Eukaryota</taxon>
        <taxon>Metazoa</taxon>
        <taxon>Ecdysozoa</taxon>
        <taxon>Nematoda</taxon>
        <taxon>Chromadorea</taxon>
        <taxon>Rhabditida</taxon>
        <taxon>Tylenchina</taxon>
        <taxon>Panagrolaimomorpha</taxon>
        <taxon>Panagrolaimoidea</taxon>
        <taxon>Panagrolaimidae</taxon>
        <taxon>Panagrolaimus</taxon>
    </lineage>
</organism>
<protein>
    <submittedName>
        <fullName evidence="2">Uncharacterized protein</fullName>
    </submittedName>
</protein>
<evidence type="ECO:0000313" key="2">
    <source>
        <dbReference type="WBParaSite" id="PS1159_v2.g2174.t1"/>
    </source>
</evidence>
<reference evidence="2" key="1">
    <citation type="submission" date="2022-11" db="UniProtKB">
        <authorList>
            <consortium name="WormBaseParasite"/>
        </authorList>
    </citation>
    <scope>IDENTIFICATION</scope>
</reference>
<name>A0AC35FWP0_9BILA</name>